<dbReference type="AlphaFoldDB" id="A0A8H7ESZ9"/>
<evidence type="ECO:0000256" key="1">
    <source>
        <dbReference type="SAM" id="Coils"/>
    </source>
</evidence>
<dbReference type="OrthoDB" id="4088568at2759"/>
<feature type="compositionally biased region" description="Basic and acidic residues" evidence="2">
    <location>
        <begin position="656"/>
        <end position="666"/>
    </location>
</feature>
<protein>
    <submittedName>
        <fullName evidence="3">Uncharacterized protein</fullName>
    </submittedName>
</protein>
<feature type="compositionally biased region" description="Polar residues" evidence="2">
    <location>
        <begin position="738"/>
        <end position="748"/>
    </location>
</feature>
<organism evidence="3 4">
    <name type="scientific">Apophysomyces ossiformis</name>
    <dbReference type="NCBI Taxonomy" id="679940"/>
    <lineage>
        <taxon>Eukaryota</taxon>
        <taxon>Fungi</taxon>
        <taxon>Fungi incertae sedis</taxon>
        <taxon>Mucoromycota</taxon>
        <taxon>Mucoromycotina</taxon>
        <taxon>Mucoromycetes</taxon>
        <taxon>Mucorales</taxon>
        <taxon>Mucorineae</taxon>
        <taxon>Mucoraceae</taxon>
        <taxon>Apophysomyces</taxon>
    </lineage>
</organism>
<evidence type="ECO:0000313" key="3">
    <source>
        <dbReference type="EMBL" id="KAF7725710.1"/>
    </source>
</evidence>
<evidence type="ECO:0000256" key="2">
    <source>
        <dbReference type="SAM" id="MobiDB-lite"/>
    </source>
</evidence>
<sequence>MPRNDHIHNSTCDNVKNISSPATKNQNTMYPLPTTVEQSLEEWLNRSSPSSPSSLLLETCRCCGQSDCDSLQRINKTIKKLESDARLAAEIGQSILEESNRRVSSLQSQLDESRIRLHELEQILQESEAANRDLNDGKVKLARGCQKTQQALDEIVKDLELANAKCAELSNDLECKNVEVEKLRIFKIMVRQADIREEALRSKLEDTRQELAISRRNEMILEARQKKLRTRWESLSAACEKSGEGSQETRAEGDVEWLRTYNEKLKADILKLTSNVAPANDMSNQLVSVIKELVSANSKLKSDLLTCREQLSETQSDLIALNGRLEEMETPIDLQPTRNNIPLLDAGTPDRSRRLKSPVRRTSSVRETKKAASTGKKPLCRTKTLPPPIPSVSVSQPTNSAVIHHHYHHYVIGGKKKRNEKDASKKILETEDPAKTEQNLELLPPKREGDVVQIFSEPMSCSPSSSTTTTMNNNCKDNTKIPYCVLESHVSQVLERLRGTDIRALNRRLRRAFDMLELSNMSNSIIENILVDIDTLDTRFAWLRDTLSSSEKKPIEETALEYFFLIVRLFQDALKEIGQLRMTMNELQVEYVKKVEESGLRAEEEIIRKRHMEKSEEKHTSPLAWLTSMFYRAAAAGAPKPMPRRTLLRSASSDDLSARSTRDRSTLAKTLTTMTIHGDEEAVERYLHRAKSDRFGPPSSFPRAIGEKSCGQPTMRASQSTGSIRRRQPGRAKPLTLRNPSPSASTSWDIPRPSSPGPGVEWKVASGPYSSSWLGVGSK</sequence>
<evidence type="ECO:0000313" key="4">
    <source>
        <dbReference type="Proteomes" id="UP000605846"/>
    </source>
</evidence>
<feature type="region of interest" description="Disordered" evidence="2">
    <location>
        <begin position="1"/>
        <end position="29"/>
    </location>
</feature>
<feature type="region of interest" description="Disordered" evidence="2">
    <location>
        <begin position="335"/>
        <end position="396"/>
    </location>
</feature>
<keyword evidence="1" id="KW-0175">Coiled coil</keyword>
<feature type="compositionally biased region" description="Polar residues" evidence="2">
    <location>
        <begin position="711"/>
        <end position="723"/>
    </location>
</feature>
<proteinExistence type="predicted"/>
<feature type="coiled-coil region" evidence="1">
    <location>
        <begin position="71"/>
        <end position="217"/>
    </location>
</feature>
<comment type="caution">
    <text evidence="3">The sequence shown here is derived from an EMBL/GenBank/DDBJ whole genome shotgun (WGS) entry which is preliminary data.</text>
</comment>
<dbReference type="EMBL" id="JABAYA010000091">
    <property type="protein sequence ID" value="KAF7725710.1"/>
    <property type="molecule type" value="Genomic_DNA"/>
</dbReference>
<accession>A0A8H7ESZ9</accession>
<feature type="region of interest" description="Disordered" evidence="2">
    <location>
        <begin position="641"/>
        <end position="668"/>
    </location>
</feature>
<feature type="region of interest" description="Disordered" evidence="2">
    <location>
        <begin position="692"/>
        <end position="779"/>
    </location>
</feature>
<feature type="compositionally biased region" description="Polar residues" evidence="2">
    <location>
        <begin position="9"/>
        <end position="29"/>
    </location>
</feature>
<name>A0A8H7ESZ9_9FUNG</name>
<gene>
    <name evidence="3" type="ORF">EC973_009427</name>
</gene>
<keyword evidence="4" id="KW-1185">Reference proteome</keyword>
<dbReference type="Proteomes" id="UP000605846">
    <property type="component" value="Unassembled WGS sequence"/>
</dbReference>
<reference evidence="3" key="1">
    <citation type="submission" date="2020-01" db="EMBL/GenBank/DDBJ databases">
        <title>Genome Sequencing of Three Apophysomyces-Like Fungal Strains Confirms a Novel Fungal Genus in the Mucoromycota with divergent Burkholderia-like Endosymbiotic Bacteria.</title>
        <authorList>
            <person name="Stajich J.E."/>
            <person name="Macias A.M."/>
            <person name="Carter-House D."/>
            <person name="Lovett B."/>
            <person name="Kasson L.R."/>
            <person name="Berry K."/>
            <person name="Grigoriev I."/>
            <person name="Chang Y."/>
            <person name="Spatafora J."/>
            <person name="Kasson M.T."/>
        </authorList>
    </citation>
    <scope>NUCLEOTIDE SEQUENCE</scope>
    <source>
        <strain evidence="3">NRRL A-21654</strain>
    </source>
</reference>